<accession>A0A0D2NBV2</accession>
<dbReference type="Gene3D" id="3.80.10.10">
    <property type="entry name" value="Ribonuclease Inhibitor"/>
    <property type="match status" value="1"/>
</dbReference>
<reference evidence="2" key="1">
    <citation type="submission" date="2014-04" db="EMBL/GenBank/DDBJ databases">
        <title>Evolutionary Origins and Diversification of the Mycorrhizal Mutualists.</title>
        <authorList>
            <consortium name="DOE Joint Genome Institute"/>
            <consortium name="Mycorrhizal Genomics Consortium"/>
            <person name="Kohler A."/>
            <person name="Kuo A."/>
            <person name="Nagy L.G."/>
            <person name="Floudas D."/>
            <person name="Copeland A."/>
            <person name="Barry K.W."/>
            <person name="Cichocki N."/>
            <person name="Veneault-Fourrey C."/>
            <person name="LaButti K."/>
            <person name="Lindquist E.A."/>
            <person name="Lipzen A."/>
            <person name="Lundell T."/>
            <person name="Morin E."/>
            <person name="Murat C."/>
            <person name="Riley R."/>
            <person name="Ohm R."/>
            <person name="Sun H."/>
            <person name="Tunlid A."/>
            <person name="Henrissat B."/>
            <person name="Grigoriev I.V."/>
            <person name="Hibbett D.S."/>
            <person name="Martin F."/>
        </authorList>
    </citation>
    <scope>NUCLEOTIDE SEQUENCE [LARGE SCALE GENOMIC DNA]</scope>
    <source>
        <strain evidence="2">FD-334 SS-4</strain>
    </source>
</reference>
<name>A0A0D2NBV2_HYPSF</name>
<proteinExistence type="predicted"/>
<dbReference type="OMA" id="DELEVNW"/>
<protein>
    <recommendedName>
        <fullName evidence="3">F-box domain-containing protein</fullName>
    </recommendedName>
</protein>
<dbReference type="EMBL" id="KN817618">
    <property type="protein sequence ID" value="KJA16614.1"/>
    <property type="molecule type" value="Genomic_DNA"/>
</dbReference>
<organism evidence="1 2">
    <name type="scientific">Hypholoma sublateritium (strain FD-334 SS-4)</name>
    <dbReference type="NCBI Taxonomy" id="945553"/>
    <lineage>
        <taxon>Eukaryota</taxon>
        <taxon>Fungi</taxon>
        <taxon>Dikarya</taxon>
        <taxon>Basidiomycota</taxon>
        <taxon>Agaricomycotina</taxon>
        <taxon>Agaricomycetes</taxon>
        <taxon>Agaricomycetidae</taxon>
        <taxon>Agaricales</taxon>
        <taxon>Agaricineae</taxon>
        <taxon>Strophariaceae</taxon>
        <taxon>Hypholoma</taxon>
    </lineage>
</organism>
<keyword evidence="2" id="KW-1185">Reference proteome</keyword>
<sequence>MNGVYGQLSFITGDPHVLSQKLVTLSNDVQMCERVRVLTIWPSAVRDAIKATTLEKPLVEDDLGGTPPPRPRSYLNKIGGMLGHTRSLSRPSTPSPSLDPVLSPTQRMDSFLAVVKSLRNVDELEVNWYLDHGSRTSAWKVSFFPEIWQGIGYQLRRLTLDVKLFKLNDIVKSCGALPRVQELYLSLRCDAAHPQPGGTAVPYFINKLSATLETLSIRTIGHQVLAADFQLLTHFPRLRALSLVMPLDAQHFPDPSGLAQLLRNHPRISDLCLRYSRCCSDPADDGFHTAGGAHRVYGAISMPALRALELGLHLPIPPSAATRSTLHAIARMAQNITSLTLVDRSLALGEVSALLRLFHSRRLRRLSLFARALSPQLVDVVARACPDLSALALDVQAVVTSETPDADDTGDFSQALFEWAVDLDSDRWRYGAWALADVAVMKWEFKVGHAYDWAAMQALALVVPAIRSFAGMGHTREDRSLRPLGSPRRLVEIGNQMKPFSSDD</sequence>
<dbReference type="Proteomes" id="UP000054270">
    <property type="component" value="Unassembled WGS sequence"/>
</dbReference>
<evidence type="ECO:0000313" key="1">
    <source>
        <dbReference type="EMBL" id="KJA16614.1"/>
    </source>
</evidence>
<evidence type="ECO:0000313" key="2">
    <source>
        <dbReference type="Proteomes" id="UP000054270"/>
    </source>
</evidence>
<dbReference type="SUPFAM" id="SSF52047">
    <property type="entry name" value="RNI-like"/>
    <property type="match status" value="1"/>
</dbReference>
<dbReference type="AlphaFoldDB" id="A0A0D2NBV2"/>
<dbReference type="OrthoDB" id="2915292at2759"/>
<evidence type="ECO:0008006" key="3">
    <source>
        <dbReference type="Google" id="ProtNLM"/>
    </source>
</evidence>
<gene>
    <name evidence="1" type="ORF">HYPSUDRAFT_47231</name>
</gene>
<dbReference type="InterPro" id="IPR032675">
    <property type="entry name" value="LRR_dom_sf"/>
</dbReference>